<dbReference type="Gene3D" id="2.120.10.90">
    <property type="entry name" value="DNA gyrase/topoisomerase IV, subunit A, C-terminal"/>
    <property type="match status" value="1"/>
</dbReference>
<comment type="function">
    <text evidence="7">A type II topoisomerase that negatively supercoils closed circular double-stranded (ds) DNA in an ATP-dependent manner to modulate DNA topology and maintain chromosomes in an underwound state. Negative supercoiling favors strand separation, and DNA replication, transcription, recombination and repair, all of which involve strand separation. Also able to catalyze the interconversion of other topological isomers of dsDNA rings, including catenanes and knotted rings. Type II topoisomerases break and join 2 DNA strands simultaneously in an ATP-dependent manner.</text>
</comment>
<dbReference type="InterPro" id="IPR006691">
    <property type="entry name" value="GyrA/parC_rep"/>
</dbReference>
<dbReference type="SUPFAM" id="SSF101904">
    <property type="entry name" value="GyrA/ParC C-terminal domain-like"/>
    <property type="match status" value="1"/>
</dbReference>
<dbReference type="InterPro" id="IPR035516">
    <property type="entry name" value="Gyrase/topoIV_suA_C"/>
</dbReference>
<dbReference type="SMART" id="SM00434">
    <property type="entry name" value="TOP4c"/>
    <property type="match status" value="1"/>
</dbReference>
<accession>A0ABT4IG04</accession>
<feature type="region of interest" description="Disordered" evidence="8">
    <location>
        <begin position="812"/>
        <end position="841"/>
    </location>
</feature>
<keyword evidence="4 7" id="KW-0799">Topoisomerase</keyword>
<dbReference type="HAMAP" id="MF_01897">
    <property type="entry name" value="GyrA"/>
    <property type="match status" value="1"/>
</dbReference>
<evidence type="ECO:0000313" key="11">
    <source>
        <dbReference type="Proteomes" id="UP001141422"/>
    </source>
</evidence>
<gene>
    <name evidence="7 10" type="primary">gyrA</name>
    <name evidence="10" type="ORF">O0S10_05390</name>
</gene>
<evidence type="ECO:0000256" key="6">
    <source>
        <dbReference type="ARBA" id="ARBA00023235"/>
    </source>
</evidence>
<keyword evidence="5 7" id="KW-0238">DNA-binding</keyword>
<evidence type="ECO:0000256" key="4">
    <source>
        <dbReference type="ARBA" id="ARBA00023029"/>
    </source>
</evidence>
<comment type="miscellaneous">
    <text evidence="7">Few gyrases are as efficient as E.coli at forming negative supercoils. Not all organisms have 2 type II topoisomerases; in organisms with a single type II topoisomerase this enzyme also has to decatenate newly replicated chromosomes.</text>
</comment>
<dbReference type="PROSITE" id="PS52040">
    <property type="entry name" value="TOPO_IIA"/>
    <property type="match status" value="1"/>
</dbReference>
<evidence type="ECO:0000256" key="3">
    <source>
        <dbReference type="ARBA" id="ARBA00022840"/>
    </source>
</evidence>
<dbReference type="SUPFAM" id="SSF56719">
    <property type="entry name" value="Type II DNA topoisomerase"/>
    <property type="match status" value="1"/>
</dbReference>
<keyword evidence="3 7" id="KW-0067">ATP-binding</keyword>
<keyword evidence="6 7" id="KW-0413">Isomerase</keyword>
<evidence type="ECO:0000256" key="2">
    <source>
        <dbReference type="ARBA" id="ARBA00022741"/>
    </source>
</evidence>
<dbReference type="Gene3D" id="3.30.1360.40">
    <property type="match status" value="1"/>
</dbReference>
<dbReference type="GO" id="GO:0003918">
    <property type="term" value="F:DNA topoisomerase type II (double strand cut, ATP-hydrolyzing) activity"/>
    <property type="evidence" value="ECO:0007669"/>
    <property type="project" value="UniProtKB-EC"/>
</dbReference>
<keyword evidence="7" id="KW-0963">Cytoplasm</keyword>
<reference evidence="10" key="1">
    <citation type="submission" date="2022-12" db="EMBL/GenBank/DDBJ databases">
        <title>Isolation and characterisation of novel Methanocorpusculum spp. from native Australian herbivores indicates the genus is ancestrally host-associated.</title>
        <authorList>
            <person name="Volmer J.G."/>
            <person name="Soo R.M."/>
            <person name="Evans P.N."/>
            <person name="Hoedt E.C."/>
            <person name="Astorga Alsina A.L."/>
            <person name="Woodcroft B.J."/>
            <person name="Tyson G.W."/>
            <person name="Hugenholtz P."/>
            <person name="Morrison M."/>
        </authorList>
    </citation>
    <scope>NUCLEOTIDE SEQUENCE</scope>
    <source>
        <strain evidence="10">MG</strain>
    </source>
</reference>
<dbReference type="InterPro" id="IPR013760">
    <property type="entry name" value="Topo_IIA-like_dom_sf"/>
</dbReference>
<dbReference type="NCBIfam" id="TIGR01063">
    <property type="entry name" value="gyrA"/>
    <property type="match status" value="1"/>
</dbReference>
<dbReference type="Gene3D" id="1.10.268.10">
    <property type="entry name" value="Topoisomerase, domain 3"/>
    <property type="match status" value="1"/>
</dbReference>
<dbReference type="InterPro" id="IPR005743">
    <property type="entry name" value="GyrA"/>
</dbReference>
<keyword evidence="2 7" id="KW-0547">Nucleotide-binding</keyword>
<dbReference type="Proteomes" id="UP001141422">
    <property type="component" value="Unassembled WGS sequence"/>
</dbReference>
<dbReference type="PANTHER" id="PTHR43493">
    <property type="entry name" value="DNA GYRASE/TOPOISOMERASE SUBUNIT A"/>
    <property type="match status" value="1"/>
</dbReference>
<comment type="caution">
    <text evidence="10">The sequence shown here is derived from an EMBL/GenBank/DDBJ whole genome shotgun (WGS) entry which is preliminary data.</text>
</comment>
<organism evidence="10 11">
    <name type="scientific">Methanocorpusculum petauri</name>
    <dbReference type="NCBI Taxonomy" id="3002863"/>
    <lineage>
        <taxon>Archaea</taxon>
        <taxon>Methanobacteriati</taxon>
        <taxon>Methanobacteriota</taxon>
        <taxon>Stenosarchaea group</taxon>
        <taxon>Methanomicrobia</taxon>
        <taxon>Methanomicrobiales</taxon>
        <taxon>Methanocorpusculaceae</taxon>
        <taxon>Methanocorpusculum</taxon>
    </lineage>
</organism>
<evidence type="ECO:0000256" key="7">
    <source>
        <dbReference type="HAMAP-Rule" id="MF_01897"/>
    </source>
</evidence>
<dbReference type="RefSeq" id="WP_268924874.1">
    <property type="nucleotide sequence ID" value="NZ_JAPTGB010000009.1"/>
</dbReference>
<evidence type="ECO:0000256" key="1">
    <source>
        <dbReference type="ARBA" id="ARBA00008263"/>
    </source>
</evidence>
<dbReference type="CDD" id="cd00187">
    <property type="entry name" value="TOP4c"/>
    <property type="match status" value="1"/>
</dbReference>
<dbReference type="InterPro" id="IPR013758">
    <property type="entry name" value="Topo_IIA_A/C_ab"/>
</dbReference>
<comment type="subunit">
    <text evidence="7">Heterotetramer, composed of two GyrA and two GyrB chains. In the heterotetramer, GyrA contains the active site tyrosine that forms a transient covalent intermediate with DNA, while GyrB binds cofactors and catalyzes ATP hydrolysis.</text>
</comment>
<sequence length="841" mass="93214">MTSEEQAPVVEKITHRTEPVNIEDEMKNCFIDYAMSVIIGRAIPDVRDGLKPVHRRILYAMFHDENNTSDKAYKKSAKAVAATMGNYHPHGDAAIYDTLVKMAQPFSYRYPLVDGQGNFGSIDGDSAAAYRYTEARLTKAAESLLEDIDKETVDFVPNFDESSQEPDVLPSRIPNLLVNGTTGIAVGMATSMMPHNLGEVCDLVAAFIDKPDMPIEEMMKILPAPDFPTGGIIMGTDGVRNAYLTGQGKVVVRGVAEVEERKKNYEQIVITEIPYQVNKAVMIEKIADLVKNKQIEGISDLRDESDKDGIRVIIELKQGVQGNVILNQLYKHTPLESSFGITNLAIVEKKPVILPLSEILRHFIAHRMSVVRRRSLFDLRKAEERKHILDGLLKALDMIDEVIATIRGSPEVAAAQVALVSKFGFSEPQADAILKMQLRRLAALEQQKIIDEKNELQVIIDKLNWILASDANILSVVKDETAEIRAKYADERRTKIDYSANTDMDVLDFIEDKQVLVMLTSQNYIKRMPLDSCRQQRRGGRGVTGMTTKDEDSVDKVFLASTHDYLLCFTNRGRAYWLRVHEIPEGSRQSKGKAIVNLLNLTDEDVTAVIPLRNFESDKYLFFATKMGKVGKMSEELFSRPRSGGLIAMTILEGDELVDVMVTDGSCDVVLTTWLGQSLRFSEGEVRPTGRGVQGVKGITLRRGDAVRALTLVEKDHLLTITEGGYGKRTAFDEFRGKGRGTMGVRNIVTNLERGGVVSSLAIGDDEEIVITTAGGVVMRTQAGDISIQKRSTQGVRIIRVDEGDKVTSIAVVPADEGEEESSESPVPVDAEQQSLFSDEE</sequence>
<dbReference type="Pfam" id="PF00521">
    <property type="entry name" value="DNA_topoisoIV"/>
    <property type="match status" value="1"/>
</dbReference>
<keyword evidence="11" id="KW-1185">Reference proteome</keyword>
<protein>
    <recommendedName>
        <fullName evidence="7">DNA gyrase subunit A</fullName>
        <ecNumber evidence="7">5.6.2.2</ecNumber>
    </recommendedName>
</protein>
<dbReference type="InterPro" id="IPR002205">
    <property type="entry name" value="Topo_IIA_dom_A"/>
</dbReference>
<dbReference type="EC" id="5.6.2.2" evidence="7"/>
<evidence type="ECO:0000313" key="10">
    <source>
        <dbReference type="EMBL" id="MCZ0860664.1"/>
    </source>
</evidence>
<feature type="short sequence motif" description="GyrA-box" evidence="7">
    <location>
        <begin position="536"/>
        <end position="542"/>
    </location>
</feature>
<dbReference type="PANTHER" id="PTHR43493:SF5">
    <property type="entry name" value="DNA GYRASE SUBUNIT A, CHLOROPLASTIC_MITOCHONDRIAL"/>
    <property type="match status" value="1"/>
</dbReference>
<comment type="catalytic activity">
    <reaction evidence="7">
        <text>ATP-dependent breakage, passage and rejoining of double-stranded DNA.</text>
        <dbReference type="EC" id="5.6.2.2"/>
    </reaction>
</comment>
<dbReference type="InterPro" id="IPR050220">
    <property type="entry name" value="Type_II_DNA_Topoisomerases"/>
</dbReference>
<dbReference type="EMBL" id="JAPTGB010000009">
    <property type="protein sequence ID" value="MCZ0860664.1"/>
    <property type="molecule type" value="Genomic_DNA"/>
</dbReference>
<dbReference type="Gene3D" id="3.90.199.10">
    <property type="entry name" value="Topoisomerase II, domain 5"/>
    <property type="match status" value="1"/>
</dbReference>
<feature type="active site" description="O-(5'-phospho-DNA)-tyrosine intermediate" evidence="7">
    <location>
        <position position="132"/>
    </location>
</feature>
<dbReference type="Pfam" id="PF03989">
    <property type="entry name" value="DNA_gyraseA_C"/>
    <property type="match status" value="6"/>
</dbReference>
<dbReference type="NCBIfam" id="NF004043">
    <property type="entry name" value="PRK05560.1"/>
    <property type="match status" value="1"/>
</dbReference>
<evidence type="ECO:0000256" key="5">
    <source>
        <dbReference type="ARBA" id="ARBA00023125"/>
    </source>
</evidence>
<evidence type="ECO:0000259" key="9">
    <source>
        <dbReference type="PROSITE" id="PS52040"/>
    </source>
</evidence>
<comment type="subcellular location">
    <subcellularLocation>
        <location evidence="7">Cytoplasm</location>
    </subcellularLocation>
</comment>
<evidence type="ECO:0000256" key="8">
    <source>
        <dbReference type="SAM" id="MobiDB-lite"/>
    </source>
</evidence>
<dbReference type="InterPro" id="IPR013757">
    <property type="entry name" value="Topo_IIA_A_a_sf"/>
</dbReference>
<proteinExistence type="inferred from homology"/>
<name>A0ABT4IG04_9EURY</name>
<comment type="similarity">
    <text evidence="1 7">Belongs to the type II topoisomerase GyrA/ParC subunit family.</text>
</comment>
<feature type="domain" description="Topo IIA-type catalytic" evidence="9">
    <location>
        <begin position="43"/>
        <end position="509"/>
    </location>
</feature>
<dbReference type="NCBIfam" id="NF004044">
    <property type="entry name" value="PRK05561.1"/>
    <property type="match status" value="1"/>
</dbReference>